<keyword evidence="3" id="KW-1185">Reference proteome</keyword>
<evidence type="ECO:0000313" key="2">
    <source>
        <dbReference type="EMBL" id="RXK55834.1"/>
    </source>
</evidence>
<keyword evidence="1" id="KW-0812">Transmembrane</keyword>
<dbReference type="Proteomes" id="UP000290218">
    <property type="component" value="Unassembled WGS sequence"/>
</dbReference>
<evidence type="ECO:0000313" key="3">
    <source>
        <dbReference type="Proteomes" id="UP000290218"/>
    </source>
</evidence>
<organism evidence="2 3">
    <name type="scientific">Oleiharenicola lentus</name>
    <dbReference type="NCBI Taxonomy" id="2508720"/>
    <lineage>
        <taxon>Bacteria</taxon>
        <taxon>Pseudomonadati</taxon>
        <taxon>Verrucomicrobiota</taxon>
        <taxon>Opitutia</taxon>
        <taxon>Opitutales</taxon>
        <taxon>Opitutaceae</taxon>
        <taxon>Oleiharenicola</taxon>
    </lineage>
</organism>
<evidence type="ECO:0000256" key="1">
    <source>
        <dbReference type="SAM" id="Phobius"/>
    </source>
</evidence>
<gene>
    <name evidence="2" type="ORF">ESB00_08105</name>
</gene>
<sequence>MQPAQPPPSSPAKPVNWGILGAMVGGFIGIVADKFALGLIFGFLIGLMIGSAKRKTAASDSTRPPGDEK</sequence>
<feature type="transmembrane region" description="Helical" evidence="1">
    <location>
        <begin position="20"/>
        <end position="45"/>
    </location>
</feature>
<protein>
    <submittedName>
        <fullName evidence="2">Uncharacterized protein</fullName>
    </submittedName>
</protein>
<name>A0A4Q1CA07_9BACT</name>
<dbReference type="RefSeq" id="WP_129047200.1">
    <property type="nucleotide sequence ID" value="NZ_SDHX01000001.1"/>
</dbReference>
<proteinExistence type="predicted"/>
<comment type="caution">
    <text evidence="2">The sequence shown here is derived from an EMBL/GenBank/DDBJ whole genome shotgun (WGS) entry which is preliminary data.</text>
</comment>
<keyword evidence="1" id="KW-0472">Membrane</keyword>
<keyword evidence="1" id="KW-1133">Transmembrane helix</keyword>
<dbReference type="EMBL" id="SDHX01000001">
    <property type="protein sequence ID" value="RXK55834.1"/>
    <property type="molecule type" value="Genomic_DNA"/>
</dbReference>
<reference evidence="2 3" key="1">
    <citation type="submission" date="2019-01" db="EMBL/GenBank/DDBJ databases">
        <title>Lacunisphaera sp. strain TWA-58.</title>
        <authorList>
            <person name="Chen W.-M."/>
        </authorList>
    </citation>
    <scope>NUCLEOTIDE SEQUENCE [LARGE SCALE GENOMIC DNA]</scope>
    <source>
        <strain evidence="2 3">TWA-58</strain>
    </source>
</reference>
<accession>A0A4Q1CA07</accession>
<dbReference type="AlphaFoldDB" id="A0A4Q1CA07"/>